<dbReference type="EMBL" id="AP025943">
    <property type="protein sequence ID" value="BDL42708.1"/>
    <property type="molecule type" value="Genomic_DNA"/>
</dbReference>
<feature type="transmembrane region" description="Helical" evidence="1">
    <location>
        <begin position="139"/>
        <end position="156"/>
    </location>
</feature>
<sequence>MEEAASLKKRLSSTTAPETMTSIQLFHSRDCPGNTLHANILRALENLDRNIPVEQVEAGPEHDGGPLPALAVNGRIVVSGVEPTVRELELLLADHLDEDGNSPCGSCDSCGMECGGCHGAEGCPGCENGKTPGSLAGKIIGFVILLIILFTAVKILS</sequence>
<reference evidence="2" key="1">
    <citation type="submission" date="2022-06" db="EMBL/GenBank/DDBJ databases">
        <title>Akkermansia biwalacus sp. nov., an anaerobic mucin-degrading bacterium isolated from human intestine.</title>
        <authorList>
            <person name="Kobayashi Y."/>
            <person name="Inoue S."/>
            <person name="Kawahara T."/>
            <person name="Kohda N."/>
        </authorList>
    </citation>
    <scope>NUCLEOTIDE SEQUENCE</scope>
    <source>
        <strain evidence="2">WON2089</strain>
    </source>
</reference>
<keyword evidence="3" id="KW-1185">Reference proteome</keyword>
<evidence type="ECO:0000256" key="1">
    <source>
        <dbReference type="SAM" id="Phobius"/>
    </source>
</evidence>
<gene>
    <name evidence="2" type="ORF">Abiwalacus_02820</name>
</gene>
<dbReference type="Proteomes" id="UP001062263">
    <property type="component" value="Chromosome"/>
</dbReference>
<organism evidence="2 3">
    <name type="scientific">Akkermansia biwaensis</name>
    <dbReference type="NCBI Taxonomy" id="2946555"/>
    <lineage>
        <taxon>Bacteria</taxon>
        <taxon>Pseudomonadati</taxon>
        <taxon>Verrucomicrobiota</taxon>
        <taxon>Verrucomicrobiia</taxon>
        <taxon>Verrucomicrobiales</taxon>
        <taxon>Akkermansiaceae</taxon>
        <taxon>Akkermansia</taxon>
    </lineage>
</organism>
<evidence type="ECO:0000313" key="2">
    <source>
        <dbReference type="EMBL" id="BDL42708.1"/>
    </source>
</evidence>
<evidence type="ECO:0000313" key="3">
    <source>
        <dbReference type="Proteomes" id="UP001062263"/>
    </source>
</evidence>
<proteinExistence type="predicted"/>
<keyword evidence="1" id="KW-1133">Transmembrane helix</keyword>
<keyword evidence="1" id="KW-0472">Membrane</keyword>
<protein>
    <recommendedName>
        <fullName evidence="4">Thioredoxin-like fold domain-containing protein</fullName>
    </recommendedName>
</protein>
<name>A0ABM7ZDE5_9BACT</name>
<keyword evidence="1" id="KW-0812">Transmembrane</keyword>
<evidence type="ECO:0008006" key="4">
    <source>
        <dbReference type="Google" id="ProtNLM"/>
    </source>
</evidence>
<accession>A0ABM7ZDE5</accession>